<evidence type="ECO:0000313" key="2">
    <source>
        <dbReference type="EMBL" id="ELK06568.1"/>
    </source>
</evidence>
<dbReference type="InParanoid" id="L5K7U9"/>
<accession>L5K7U9</accession>
<evidence type="ECO:0000313" key="3">
    <source>
        <dbReference type="Proteomes" id="UP000010552"/>
    </source>
</evidence>
<feature type="compositionally biased region" description="Basic and acidic residues" evidence="1">
    <location>
        <begin position="14"/>
        <end position="24"/>
    </location>
</feature>
<reference evidence="3" key="1">
    <citation type="journal article" date="2013" name="Science">
        <title>Comparative analysis of bat genomes provides insight into the evolution of flight and immunity.</title>
        <authorList>
            <person name="Zhang G."/>
            <person name="Cowled C."/>
            <person name="Shi Z."/>
            <person name="Huang Z."/>
            <person name="Bishop-Lilly K.A."/>
            <person name="Fang X."/>
            <person name="Wynne J.W."/>
            <person name="Xiong Z."/>
            <person name="Baker M.L."/>
            <person name="Zhao W."/>
            <person name="Tachedjian M."/>
            <person name="Zhu Y."/>
            <person name="Zhou P."/>
            <person name="Jiang X."/>
            <person name="Ng J."/>
            <person name="Yang L."/>
            <person name="Wu L."/>
            <person name="Xiao J."/>
            <person name="Feng Y."/>
            <person name="Chen Y."/>
            <person name="Sun X."/>
            <person name="Zhang Y."/>
            <person name="Marsh G.A."/>
            <person name="Crameri G."/>
            <person name="Broder C.C."/>
            <person name="Frey K.G."/>
            <person name="Wang L.F."/>
            <person name="Wang J."/>
        </authorList>
    </citation>
    <scope>NUCLEOTIDE SEQUENCE [LARGE SCALE GENOMIC DNA]</scope>
</reference>
<sequence length="62" mass="6938">MGHPLGPRAPVTKENVREPDKEWRPTSPARASRTRKSQDGTRKQGKLVPPPPHTSPGDPRRH</sequence>
<keyword evidence="3" id="KW-1185">Reference proteome</keyword>
<dbReference type="EMBL" id="KB031030">
    <property type="protein sequence ID" value="ELK06568.1"/>
    <property type="molecule type" value="Genomic_DNA"/>
</dbReference>
<evidence type="ECO:0000256" key="1">
    <source>
        <dbReference type="SAM" id="MobiDB-lite"/>
    </source>
</evidence>
<feature type="region of interest" description="Disordered" evidence="1">
    <location>
        <begin position="1"/>
        <end position="62"/>
    </location>
</feature>
<protein>
    <submittedName>
        <fullName evidence="2">Uncharacterized protein</fullName>
    </submittedName>
</protein>
<organism evidence="2 3">
    <name type="scientific">Pteropus alecto</name>
    <name type="common">Black flying fox</name>
    <dbReference type="NCBI Taxonomy" id="9402"/>
    <lineage>
        <taxon>Eukaryota</taxon>
        <taxon>Metazoa</taxon>
        <taxon>Chordata</taxon>
        <taxon>Craniata</taxon>
        <taxon>Vertebrata</taxon>
        <taxon>Euteleostomi</taxon>
        <taxon>Mammalia</taxon>
        <taxon>Eutheria</taxon>
        <taxon>Laurasiatheria</taxon>
        <taxon>Chiroptera</taxon>
        <taxon>Yinpterochiroptera</taxon>
        <taxon>Pteropodoidea</taxon>
        <taxon>Pteropodidae</taxon>
        <taxon>Pteropodinae</taxon>
        <taxon>Pteropus</taxon>
    </lineage>
</organism>
<name>L5K7U9_PTEAL</name>
<gene>
    <name evidence="2" type="ORF">PAL_GLEAN10022898</name>
</gene>
<proteinExistence type="predicted"/>
<dbReference type="AlphaFoldDB" id="L5K7U9"/>
<dbReference type="Proteomes" id="UP000010552">
    <property type="component" value="Unassembled WGS sequence"/>
</dbReference>